<dbReference type="AlphaFoldDB" id="A0AAE3UIZ4"/>
<sequence>MKKSLLFLIFISFSILCNAQTDAEIKPFIVKGYEMLHKENGDLNKDGKSDCLLILKVKDEDKKTEEEVPRPLLILIRQPDGKLKQVARNDKVVLCYQCGGVFGDPFSDITIKNGYFSIEHYGGSSWRWTRIITFKYNPTDKKWYLHKDGSDSFHTSDPDKVETKVKTTKDFGNVLFENYDVNKE</sequence>
<protein>
    <recommendedName>
        <fullName evidence="4">Lipoprotein</fullName>
    </recommendedName>
</protein>
<keyword evidence="3" id="KW-1185">Reference proteome</keyword>
<dbReference type="EMBL" id="JASJOU010000011">
    <property type="protein sequence ID" value="MDJ1504393.1"/>
    <property type="molecule type" value="Genomic_DNA"/>
</dbReference>
<comment type="caution">
    <text evidence="2">The sequence shown here is derived from an EMBL/GenBank/DDBJ whole genome shotgun (WGS) entry which is preliminary data.</text>
</comment>
<organism evidence="2 3">
    <name type="scientific">Xanthocytophaga agilis</name>
    <dbReference type="NCBI Taxonomy" id="3048010"/>
    <lineage>
        <taxon>Bacteria</taxon>
        <taxon>Pseudomonadati</taxon>
        <taxon>Bacteroidota</taxon>
        <taxon>Cytophagia</taxon>
        <taxon>Cytophagales</taxon>
        <taxon>Rhodocytophagaceae</taxon>
        <taxon>Xanthocytophaga</taxon>
    </lineage>
</organism>
<dbReference type="RefSeq" id="WP_314515614.1">
    <property type="nucleotide sequence ID" value="NZ_JASJOU010000011.1"/>
</dbReference>
<dbReference type="Proteomes" id="UP001232063">
    <property type="component" value="Unassembled WGS sequence"/>
</dbReference>
<evidence type="ECO:0000256" key="1">
    <source>
        <dbReference type="SAM" id="SignalP"/>
    </source>
</evidence>
<keyword evidence="1" id="KW-0732">Signal</keyword>
<evidence type="ECO:0000313" key="3">
    <source>
        <dbReference type="Proteomes" id="UP001232063"/>
    </source>
</evidence>
<reference evidence="2" key="1">
    <citation type="submission" date="2023-05" db="EMBL/GenBank/DDBJ databases">
        <authorList>
            <person name="Zhang X."/>
        </authorList>
    </citation>
    <scope>NUCLEOTIDE SEQUENCE</scope>
    <source>
        <strain evidence="2">BD1B2-1</strain>
    </source>
</reference>
<evidence type="ECO:0008006" key="4">
    <source>
        <dbReference type="Google" id="ProtNLM"/>
    </source>
</evidence>
<gene>
    <name evidence="2" type="ORF">QNI22_27280</name>
</gene>
<evidence type="ECO:0000313" key="2">
    <source>
        <dbReference type="EMBL" id="MDJ1504393.1"/>
    </source>
</evidence>
<feature type="signal peptide" evidence="1">
    <location>
        <begin position="1"/>
        <end position="19"/>
    </location>
</feature>
<accession>A0AAE3UIZ4</accession>
<proteinExistence type="predicted"/>
<feature type="chain" id="PRO_5042023359" description="Lipoprotein" evidence="1">
    <location>
        <begin position="20"/>
        <end position="184"/>
    </location>
</feature>
<name>A0AAE3UIZ4_9BACT</name>